<dbReference type="Proteomes" id="UP001485301">
    <property type="component" value="Chromosome"/>
</dbReference>
<name>A0ACD5BYP6_9SPHI</name>
<reference evidence="1" key="1">
    <citation type="submission" date="2024-04" db="EMBL/GenBank/DDBJ databases">
        <title>Complete genome sequence of Sphingobacterium thalpophiium BAA-1094.</title>
        <authorList>
            <person name="Adaikpoh B.I."/>
        </authorList>
    </citation>
    <scope>NUCLEOTIDE SEQUENCE</scope>
    <source>
        <strain evidence="1">BAA-1094</strain>
    </source>
</reference>
<sequence>MKKLIILDFWSTWCGSCIAAMPRFHILNDMFEADLEILPINRQSKRHIETFSRGNKILDSLRLYSVTDAEAVSLFFPHKMVPHEVWIKDSIVQGITYARDVNEETIKKILETGVLKTTSKIDQLDFDSNKAFLIDNNGGSDSTFKYRSIFTPFKKGIPSRTSIVIGANREKWRMSATNMGILGLFGLAFPQLNRLPQEQLIINFPKDKLKRQKDDGLSIEAWNAENLYCYELNVPPMDNEQWRKMIRQDLERYLGLVGRIEYRNGAEYFVLEQVERKYNTIK</sequence>
<dbReference type="EMBL" id="CP151087">
    <property type="protein sequence ID" value="WZN54686.1"/>
    <property type="molecule type" value="Genomic_DNA"/>
</dbReference>
<protein>
    <submittedName>
        <fullName evidence="1">Thioredoxin family protein</fullName>
    </submittedName>
</protein>
<evidence type="ECO:0000313" key="1">
    <source>
        <dbReference type="EMBL" id="WZN54686.1"/>
    </source>
</evidence>
<evidence type="ECO:0000313" key="2">
    <source>
        <dbReference type="Proteomes" id="UP001485301"/>
    </source>
</evidence>
<organism evidence="1 2">
    <name type="scientific">Sphingobacterium thalpophilum</name>
    <dbReference type="NCBI Taxonomy" id="259"/>
    <lineage>
        <taxon>Bacteria</taxon>
        <taxon>Pseudomonadati</taxon>
        <taxon>Bacteroidota</taxon>
        <taxon>Sphingobacteriia</taxon>
        <taxon>Sphingobacteriales</taxon>
        <taxon>Sphingobacteriaceae</taxon>
        <taxon>Sphingobacterium</taxon>
    </lineage>
</organism>
<proteinExistence type="predicted"/>
<accession>A0ACD5BYP6</accession>
<gene>
    <name evidence="1" type="ORF">AACH28_18870</name>
</gene>
<keyword evidence="2" id="KW-1185">Reference proteome</keyword>